<gene>
    <name evidence="1" type="ORF">BXY_20730</name>
</gene>
<dbReference type="GO" id="GO:0016787">
    <property type="term" value="F:hydrolase activity"/>
    <property type="evidence" value="ECO:0007669"/>
    <property type="project" value="UniProtKB-KW"/>
</dbReference>
<sequence>MKKYVNLFVFVFMIDACFSRGGGKAQTKSAVGYKNLIVDIARPDSTVSKAADGCFYVYVTEFTRNVPIMKSKDLVEWMYCNTAFPIRLVLGLSLKMEFGHPILKLYGR</sequence>
<dbReference type="CAZy" id="GH43">
    <property type="family name" value="Glycoside Hydrolase Family 43"/>
</dbReference>
<dbReference type="GeneID" id="69482262"/>
<dbReference type="AlphaFoldDB" id="D6CYA0"/>
<dbReference type="InterPro" id="IPR023296">
    <property type="entry name" value="Glyco_hydro_beta-prop_sf"/>
</dbReference>
<reference evidence="1 2" key="1">
    <citation type="submission" date="2010-03" db="EMBL/GenBank/DDBJ databases">
        <title>The genome sequence of Bacteriodes xylanisolvens XB1A.</title>
        <authorList>
            <consortium name="metaHIT consortium -- http://www.metahit.eu/"/>
            <person name="Pajon A."/>
            <person name="Turner K."/>
            <person name="Parkhill J."/>
            <person name="Bernalier A."/>
        </authorList>
    </citation>
    <scope>NUCLEOTIDE SEQUENCE [LARGE SCALE GENOMIC DNA]</scope>
    <source>
        <strain evidence="1 2">XB1A</strain>
    </source>
</reference>
<proteinExistence type="predicted"/>
<dbReference type="Proteomes" id="UP000008795">
    <property type="component" value="Chromosome"/>
</dbReference>
<accession>D6CYA0</accession>
<dbReference type="RefSeq" id="WP_015531812.1">
    <property type="nucleotide sequence ID" value="NC_021017.1"/>
</dbReference>
<dbReference type="HOGENOM" id="CLU_2191818_0_0_10"/>
<dbReference type="EMBL" id="FP929033">
    <property type="protein sequence ID" value="CBK67152.1"/>
    <property type="molecule type" value="Genomic_DNA"/>
</dbReference>
<protein>
    <submittedName>
        <fullName evidence="1">Glycosyl hydrolases family 43</fullName>
    </submittedName>
</protein>
<dbReference type="SUPFAM" id="SSF75005">
    <property type="entry name" value="Arabinanase/levansucrase/invertase"/>
    <property type="match status" value="1"/>
</dbReference>
<dbReference type="Gene3D" id="2.115.10.20">
    <property type="entry name" value="Glycosyl hydrolase domain, family 43"/>
    <property type="match status" value="1"/>
</dbReference>
<keyword evidence="1" id="KW-0378">Hydrolase</keyword>
<evidence type="ECO:0000313" key="2">
    <source>
        <dbReference type="Proteomes" id="UP000008795"/>
    </source>
</evidence>
<dbReference type="eggNOG" id="COG3507">
    <property type="taxonomic scope" value="Bacteria"/>
</dbReference>
<reference evidence="1 2" key="2">
    <citation type="submission" date="2010-03" db="EMBL/GenBank/DDBJ databases">
        <authorList>
            <person name="Pajon A."/>
        </authorList>
    </citation>
    <scope>NUCLEOTIDE SEQUENCE [LARGE SCALE GENOMIC DNA]</scope>
    <source>
        <strain evidence="1 2">XB1A</strain>
    </source>
</reference>
<dbReference type="KEGG" id="bxy:BXY_20730"/>
<organism evidence="1 2">
    <name type="scientific">Bacteroides xylanisolvens XB1A</name>
    <dbReference type="NCBI Taxonomy" id="657309"/>
    <lineage>
        <taxon>Bacteria</taxon>
        <taxon>Pseudomonadati</taxon>
        <taxon>Bacteroidota</taxon>
        <taxon>Bacteroidia</taxon>
        <taxon>Bacteroidales</taxon>
        <taxon>Bacteroidaceae</taxon>
        <taxon>Bacteroides</taxon>
    </lineage>
</organism>
<name>D6CYA0_9BACE</name>
<evidence type="ECO:0000313" key="1">
    <source>
        <dbReference type="EMBL" id="CBK67152.1"/>
    </source>
</evidence>